<gene>
    <name evidence="2" type="ORF">JBS370_LOCUS40688</name>
</gene>
<dbReference type="EMBL" id="CAJOBD010038327">
    <property type="protein sequence ID" value="CAF4310160.1"/>
    <property type="molecule type" value="Genomic_DNA"/>
</dbReference>
<keyword evidence="1" id="KW-0472">Membrane</keyword>
<organism evidence="2 3">
    <name type="scientific">Rotaria sordida</name>
    <dbReference type="NCBI Taxonomy" id="392033"/>
    <lineage>
        <taxon>Eukaryota</taxon>
        <taxon>Metazoa</taxon>
        <taxon>Spiralia</taxon>
        <taxon>Gnathifera</taxon>
        <taxon>Rotifera</taxon>
        <taxon>Eurotatoria</taxon>
        <taxon>Bdelloidea</taxon>
        <taxon>Philodinida</taxon>
        <taxon>Philodinidae</taxon>
        <taxon>Rotaria</taxon>
    </lineage>
</organism>
<sequence>MSMSELIKRLVSQCRVEDMIDLCDYPNAQFYNGKSKGSIGLAGPGVHHAIWKLFFALIVQVVLVTFTIGVKVPS</sequence>
<keyword evidence="1" id="KW-0812">Transmembrane</keyword>
<dbReference type="AlphaFoldDB" id="A0A820IH86"/>
<protein>
    <submittedName>
        <fullName evidence="2">Uncharacterized protein</fullName>
    </submittedName>
</protein>
<keyword evidence="1" id="KW-1133">Transmembrane helix</keyword>
<comment type="caution">
    <text evidence="2">The sequence shown here is derived from an EMBL/GenBank/DDBJ whole genome shotgun (WGS) entry which is preliminary data.</text>
</comment>
<accession>A0A820IH86</accession>
<evidence type="ECO:0000313" key="3">
    <source>
        <dbReference type="Proteomes" id="UP000663836"/>
    </source>
</evidence>
<reference evidence="2" key="1">
    <citation type="submission" date="2021-02" db="EMBL/GenBank/DDBJ databases">
        <authorList>
            <person name="Nowell W R."/>
        </authorList>
    </citation>
    <scope>NUCLEOTIDE SEQUENCE</scope>
</reference>
<evidence type="ECO:0000256" key="1">
    <source>
        <dbReference type="SAM" id="Phobius"/>
    </source>
</evidence>
<feature type="transmembrane region" description="Helical" evidence="1">
    <location>
        <begin position="49"/>
        <end position="70"/>
    </location>
</feature>
<dbReference type="Proteomes" id="UP000663836">
    <property type="component" value="Unassembled WGS sequence"/>
</dbReference>
<evidence type="ECO:0000313" key="2">
    <source>
        <dbReference type="EMBL" id="CAF4310160.1"/>
    </source>
</evidence>
<name>A0A820IH86_9BILA</name>
<proteinExistence type="predicted"/>
<feature type="non-terminal residue" evidence="2">
    <location>
        <position position="1"/>
    </location>
</feature>